<gene>
    <name evidence="6" type="ORF">NFG58_02885</name>
</gene>
<keyword evidence="2" id="KW-0805">Transcription regulation</keyword>
<name>A0AAU7KJV1_9GAMM</name>
<evidence type="ECO:0000256" key="1">
    <source>
        <dbReference type="ARBA" id="ARBA00009437"/>
    </source>
</evidence>
<dbReference type="Pfam" id="PF00126">
    <property type="entry name" value="HTH_1"/>
    <property type="match status" value="1"/>
</dbReference>
<comment type="similarity">
    <text evidence="1">Belongs to the LysR transcriptional regulatory family.</text>
</comment>
<dbReference type="EMBL" id="CP098827">
    <property type="protein sequence ID" value="XBO71679.1"/>
    <property type="molecule type" value="Genomic_DNA"/>
</dbReference>
<dbReference type="Pfam" id="PF03466">
    <property type="entry name" value="LysR_substrate"/>
    <property type="match status" value="1"/>
</dbReference>
<dbReference type="PROSITE" id="PS50931">
    <property type="entry name" value="HTH_LYSR"/>
    <property type="match status" value="1"/>
</dbReference>
<evidence type="ECO:0000313" key="6">
    <source>
        <dbReference type="EMBL" id="XBO71679.1"/>
    </source>
</evidence>
<sequence>MLMVNPLWLRSFQALVEQGNFTRAAERLDLTQAAVSQHIQRLEAELGQLFIRRPRRLELTPAGHALLDYLSERERVDQRLTQRLAGDLDDHGEISLMTPGSIGLAIYPRLLALQKRAPGLAIRHRFGPTREIVEAVIDGKVEMGLVGERPDDASLTVSEFATEALELVVPANTRVETFDELMALGFIDHPDGKALATRLLSRRFPGSPGYARWPRSGFTNQIGLILAPVAQGLGFSVLPRFAREAFEDQHAIRVVEGAPEVSDTLYLIQRAEWPLSARAQRALSVMREAVAGTDTAL</sequence>
<evidence type="ECO:0000256" key="2">
    <source>
        <dbReference type="ARBA" id="ARBA00023015"/>
    </source>
</evidence>
<accession>A0AAU7KJV1</accession>
<dbReference type="InterPro" id="IPR036390">
    <property type="entry name" value="WH_DNA-bd_sf"/>
</dbReference>
<evidence type="ECO:0000259" key="5">
    <source>
        <dbReference type="PROSITE" id="PS50931"/>
    </source>
</evidence>
<dbReference type="InterPro" id="IPR036388">
    <property type="entry name" value="WH-like_DNA-bd_sf"/>
</dbReference>
<dbReference type="PANTHER" id="PTHR30126:SF99">
    <property type="entry name" value="TRANSCRIPTIONAL REGULATOR LYSR FAMILY"/>
    <property type="match status" value="1"/>
</dbReference>
<reference evidence="6" key="1">
    <citation type="submission" date="2022-06" db="EMBL/GenBank/DDBJ databases">
        <title>A novel DMS-producing enzyme.</title>
        <authorList>
            <person name="Zhang Y."/>
        </authorList>
    </citation>
    <scope>NUCLEOTIDE SEQUENCE</scope>
    <source>
        <strain evidence="6">RT37</strain>
    </source>
</reference>
<feature type="domain" description="HTH lysR-type" evidence="5">
    <location>
        <begin position="8"/>
        <end position="60"/>
    </location>
</feature>
<dbReference type="Gene3D" id="3.40.190.10">
    <property type="entry name" value="Periplasmic binding protein-like II"/>
    <property type="match status" value="2"/>
</dbReference>
<evidence type="ECO:0000256" key="4">
    <source>
        <dbReference type="ARBA" id="ARBA00023163"/>
    </source>
</evidence>
<evidence type="ECO:0000256" key="3">
    <source>
        <dbReference type="ARBA" id="ARBA00023125"/>
    </source>
</evidence>
<dbReference type="Gene3D" id="1.10.10.10">
    <property type="entry name" value="Winged helix-like DNA-binding domain superfamily/Winged helix DNA-binding domain"/>
    <property type="match status" value="1"/>
</dbReference>
<dbReference type="RefSeq" id="WP_348827568.1">
    <property type="nucleotide sequence ID" value="NZ_CP098827.1"/>
</dbReference>
<organism evidence="6">
    <name type="scientific">Halomonas sp. RT37</name>
    <dbReference type="NCBI Taxonomy" id="2950872"/>
    <lineage>
        <taxon>Bacteria</taxon>
        <taxon>Pseudomonadati</taxon>
        <taxon>Pseudomonadota</taxon>
        <taxon>Gammaproteobacteria</taxon>
        <taxon>Oceanospirillales</taxon>
        <taxon>Halomonadaceae</taxon>
        <taxon>Halomonas</taxon>
    </lineage>
</organism>
<keyword evidence="4" id="KW-0804">Transcription</keyword>
<dbReference type="GO" id="GO:0003700">
    <property type="term" value="F:DNA-binding transcription factor activity"/>
    <property type="evidence" value="ECO:0007669"/>
    <property type="project" value="InterPro"/>
</dbReference>
<dbReference type="AlphaFoldDB" id="A0AAU7KJV1"/>
<proteinExistence type="inferred from homology"/>
<dbReference type="InterPro" id="IPR000847">
    <property type="entry name" value="LysR_HTH_N"/>
</dbReference>
<dbReference type="PRINTS" id="PR00039">
    <property type="entry name" value="HTHLYSR"/>
</dbReference>
<protein>
    <submittedName>
        <fullName evidence="6">LysR family transcriptional regulator</fullName>
    </submittedName>
</protein>
<dbReference type="SUPFAM" id="SSF53850">
    <property type="entry name" value="Periplasmic binding protein-like II"/>
    <property type="match status" value="1"/>
</dbReference>
<dbReference type="GO" id="GO:0000976">
    <property type="term" value="F:transcription cis-regulatory region binding"/>
    <property type="evidence" value="ECO:0007669"/>
    <property type="project" value="TreeGrafter"/>
</dbReference>
<keyword evidence="3" id="KW-0238">DNA-binding</keyword>
<dbReference type="PANTHER" id="PTHR30126">
    <property type="entry name" value="HTH-TYPE TRANSCRIPTIONAL REGULATOR"/>
    <property type="match status" value="1"/>
</dbReference>
<dbReference type="CDD" id="cd05466">
    <property type="entry name" value="PBP2_LTTR_substrate"/>
    <property type="match status" value="1"/>
</dbReference>
<dbReference type="InterPro" id="IPR005119">
    <property type="entry name" value="LysR_subst-bd"/>
</dbReference>
<dbReference type="SUPFAM" id="SSF46785">
    <property type="entry name" value="Winged helix' DNA-binding domain"/>
    <property type="match status" value="1"/>
</dbReference>